<keyword evidence="3" id="KW-1185">Reference proteome</keyword>
<name>A0AAV4CK22_9GAST</name>
<comment type="caution">
    <text evidence="2">The sequence shown here is derived from an EMBL/GenBank/DDBJ whole genome shotgun (WGS) entry which is preliminary data.</text>
</comment>
<dbReference type="AlphaFoldDB" id="A0AAV4CK22"/>
<organism evidence="2 3">
    <name type="scientific">Plakobranchus ocellatus</name>
    <dbReference type="NCBI Taxonomy" id="259542"/>
    <lineage>
        <taxon>Eukaryota</taxon>
        <taxon>Metazoa</taxon>
        <taxon>Spiralia</taxon>
        <taxon>Lophotrochozoa</taxon>
        <taxon>Mollusca</taxon>
        <taxon>Gastropoda</taxon>
        <taxon>Heterobranchia</taxon>
        <taxon>Euthyneura</taxon>
        <taxon>Panpulmonata</taxon>
        <taxon>Sacoglossa</taxon>
        <taxon>Placobranchoidea</taxon>
        <taxon>Plakobranchidae</taxon>
        <taxon>Plakobranchus</taxon>
    </lineage>
</organism>
<sequence length="93" mass="9990">MKKERAFGADDNTKSNDGGGIKSSELPCQVYLRFLPVLGAAASKKGRELDDIDHKGGWGGGHSVGVSCKNEGREDTNVCKLVAFQVKRSPKKL</sequence>
<proteinExistence type="predicted"/>
<reference evidence="2 3" key="1">
    <citation type="journal article" date="2021" name="Elife">
        <title>Chloroplast acquisition without the gene transfer in kleptoplastic sea slugs, Plakobranchus ocellatus.</title>
        <authorList>
            <person name="Maeda T."/>
            <person name="Takahashi S."/>
            <person name="Yoshida T."/>
            <person name="Shimamura S."/>
            <person name="Takaki Y."/>
            <person name="Nagai Y."/>
            <person name="Toyoda A."/>
            <person name="Suzuki Y."/>
            <person name="Arimoto A."/>
            <person name="Ishii H."/>
            <person name="Satoh N."/>
            <person name="Nishiyama T."/>
            <person name="Hasebe M."/>
            <person name="Maruyama T."/>
            <person name="Minagawa J."/>
            <person name="Obokata J."/>
            <person name="Shigenobu S."/>
        </authorList>
    </citation>
    <scope>NUCLEOTIDE SEQUENCE [LARGE SCALE GENOMIC DNA]</scope>
</reference>
<feature type="compositionally biased region" description="Basic and acidic residues" evidence="1">
    <location>
        <begin position="1"/>
        <end position="14"/>
    </location>
</feature>
<gene>
    <name evidence="2" type="ORF">PoB_005970400</name>
</gene>
<accession>A0AAV4CK22</accession>
<evidence type="ECO:0000313" key="2">
    <source>
        <dbReference type="EMBL" id="GFO33199.1"/>
    </source>
</evidence>
<evidence type="ECO:0000313" key="3">
    <source>
        <dbReference type="Proteomes" id="UP000735302"/>
    </source>
</evidence>
<dbReference type="EMBL" id="BLXT01006765">
    <property type="protein sequence ID" value="GFO33199.1"/>
    <property type="molecule type" value="Genomic_DNA"/>
</dbReference>
<protein>
    <submittedName>
        <fullName evidence="2">Uncharacterized protein</fullName>
    </submittedName>
</protein>
<evidence type="ECO:0000256" key="1">
    <source>
        <dbReference type="SAM" id="MobiDB-lite"/>
    </source>
</evidence>
<feature type="region of interest" description="Disordered" evidence="1">
    <location>
        <begin position="1"/>
        <end position="23"/>
    </location>
</feature>
<dbReference type="Proteomes" id="UP000735302">
    <property type="component" value="Unassembled WGS sequence"/>
</dbReference>